<feature type="region of interest" description="Disordered" evidence="1">
    <location>
        <begin position="1"/>
        <end position="52"/>
    </location>
</feature>
<feature type="region of interest" description="Disordered" evidence="1">
    <location>
        <begin position="69"/>
        <end position="100"/>
    </location>
</feature>
<evidence type="ECO:0000256" key="1">
    <source>
        <dbReference type="SAM" id="MobiDB-lite"/>
    </source>
</evidence>
<dbReference type="AlphaFoldDB" id="A0A5A7R911"/>
<feature type="compositionally biased region" description="Basic and acidic residues" evidence="1">
    <location>
        <begin position="70"/>
        <end position="84"/>
    </location>
</feature>
<organism evidence="2 3">
    <name type="scientific">Striga asiatica</name>
    <name type="common">Asiatic witchweed</name>
    <name type="synonym">Buchnera asiatica</name>
    <dbReference type="NCBI Taxonomy" id="4170"/>
    <lineage>
        <taxon>Eukaryota</taxon>
        <taxon>Viridiplantae</taxon>
        <taxon>Streptophyta</taxon>
        <taxon>Embryophyta</taxon>
        <taxon>Tracheophyta</taxon>
        <taxon>Spermatophyta</taxon>
        <taxon>Magnoliopsida</taxon>
        <taxon>eudicotyledons</taxon>
        <taxon>Gunneridae</taxon>
        <taxon>Pentapetalae</taxon>
        <taxon>asterids</taxon>
        <taxon>lamiids</taxon>
        <taxon>Lamiales</taxon>
        <taxon>Orobanchaceae</taxon>
        <taxon>Buchnereae</taxon>
        <taxon>Striga</taxon>
    </lineage>
</organism>
<comment type="caution">
    <text evidence="2">The sequence shown here is derived from an EMBL/GenBank/DDBJ whole genome shotgun (WGS) entry which is preliminary data.</text>
</comment>
<dbReference type="EMBL" id="BKCP01010848">
    <property type="protein sequence ID" value="GER54069.1"/>
    <property type="molecule type" value="Genomic_DNA"/>
</dbReference>
<protein>
    <submittedName>
        <fullName evidence="2">RING/U-box superfamily protein</fullName>
    </submittedName>
</protein>
<proteinExistence type="predicted"/>
<evidence type="ECO:0000313" key="2">
    <source>
        <dbReference type="EMBL" id="GER54069.1"/>
    </source>
</evidence>
<gene>
    <name evidence="2" type="ORF">STAS_31628</name>
</gene>
<evidence type="ECO:0000313" key="3">
    <source>
        <dbReference type="Proteomes" id="UP000325081"/>
    </source>
</evidence>
<keyword evidence="3" id="KW-1185">Reference proteome</keyword>
<accession>A0A5A7R911</accession>
<feature type="compositionally biased region" description="Basic and acidic residues" evidence="1">
    <location>
        <begin position="1"/>
        <end position="10"/>
    </location>
</feature>
<sequence>MKSEWFEEKGNSSQGNEHANVGSSPLPLRVQDVESLENVGDAEGNDGVADGMVVNVPEDPVLVVGLGPEEEGKRLKGAQDEKGDSNVPVGCALDSRGVAA</sequence>
<feature type="compositionally biased region" description="Polar residues" evidence="1">
    <location>
        <begin position="11"/>
        <end position="23"/>
    </location>
</feature>
<name>A0A5A7R911_STRAF</name>
<reference evidence="3" key="1">
    <citation type="journal article" date="2019" name="Curr. Biol.">
        <title>Genome Sequence of Striga asiatica Provides Insight into the Evolution of Plant Parasitism.</title>
        <authorList>
            <person name="Yoshida S."/>
            <person name="Kim S."/>
            <person name="Wafula E.K."/>
            <person name="Tanskanen J."/>
            <person name="Kim Y.M."/>
            <person name="Honaas L."/>
            <person name="Yang Z."/>
            <person name="Spallek T."/>
            <person name="Conn C.E."/>
            <person name="Ichihashi Y."/>
            <person name="Cheong K."/>
            <person name="Cui S."/>
            <person name="Der J.P."/>
            <person name="Gundlach H."/>
            <person name="Jiao Y."/>
            <person name="Hori C."/>
            <person name="Ishida J.K."/>
            <person name="Kasahara H."/>
            <person name="Kiba T."/>
            <person name="Kim M.S."/>
            <person name="Koo N."/>
            <person name="Laohavisit A."/>
            <person name="Lee Y.H."/>
            <person name="Lumba S."/>
            <person name="McCourt P."/>
            <person name="Mortimer J.C."/>
            <person name="Mutuku J.M."/>
            <person name="Nomura T."/>
            <person name="Sasaki-Sekimoto Y."/>
            <person name="Seto Y."/>
            <person name="Wang Y."/>
            <person name="Wakatake T."/>
            <person name="Sakakibara H."/>
            <person name="Demura T."/>
            <person name="Yamaguchi S."/>
            <person name="Yoneyama K."/>
            <person name="Manabe R.I."/>
            <person name="Nelson D.C."/>
            <person name="Schulman A.H."/>
            <person name="Timko M.P."/>
            <person name="dePamphilis C.W."/>
            <person name="Choi D."/>
            <person name="Shirasu K."/>
        </authorList>
    </citation>
    <scope>NUCLEOTIDE SEQUENCE [LARGE SCALE GENOMIC DNA]</scope>
    <source>
        <strain evidence="3">cv. UVA1</strain>
    </source>
</reference>
<dbReference type="Proteomes" id="UP000325081">
    <property type="component" value="Unassembled WGS sequence"/>
</dbReference>